<name>A0A8J3ZYA5_9ACTN</name>
<keyword evidence="2" id="KW-1185">Reference proteome</keyword>
<protein>
    <submittedName>
        <fullName evidence="1">Uncharacterized protein</fullName>
    </submittedName>
</protein>
<reference evidence="1" key="1">
    <citation type="submission" date="2021-01" db="EMBL/GenBank/DDBJ databases">
        <title>Whole genome shotgun sequence of Virgisporangium ochraceum NBRC 16418.</title>
        <authorList>
            <person name="Komaki H."/>
            <person name="Tamura T."/>
        </authorList>
    </citation>
    <scope>NUCLEOTIDE SEQUENCE</scope>
    <source>
        <strain evidence="1">NBRC 16418</strain>
    </source>
</reference>
<comment type="caution">
    <text evidence="1">The sequence shown here is derived from an EMBL/GenBank/DDBJ whole genome shotgun (WGS) entry which is preliminary data.</text>
</comment>
<organism evidence="1 2">
    <name type="scientific">Virgisporangium ochraceum</name>
    <dbReference type="NCBI Taxonomy" id="65505"/>
    <lineage>
        <taxon>Bacteria</taxon>
        <taxon>Bacillati</taxon>
        <taxon>Actinomycetota</taxon>
        <taxon>Actinomycetes</taxon>
        <taxon>Micromonosporales</taxon>
        <taxon>Micromonosporaceae</taxon>
        <taxon>Virgisporangium</taxon>
    </lineage>
</organism>
<evidence type="ECO:0000313" key="1">
    <source>
        <dbReference type="EMBL" id="GIJ72359.1"/>
    </source>
</evidence>
<gene>
    <name evidence="1" type="ORF">Voc01_072760</name>
</gene>
<dbReference type="AlphaFoldDB" id="A0A8J3ZYA5"/>
<evidence type="ECO:0000313" key="2">
    <source>
        <dbReference type="Proteomes" id="UP000635606"/>
    </source>
</evidence>
<proteinExistence type="predicted"/>
<sequence length="57" mass="6214">MEPDADQARRGDLVAQPAQRRLVGQAQQGQGGDDQIGVGDREVECRVRRLAGLRAGW</sequence>
<dbReference type="EMBL" id="BOPH01000098">
    <property type="protein sequence ID" value="GIJ72359.1"/>
    <property type="molecule type" value="Genomic_DNA"/>
</dbReference>
<accession>A0A8J3ZYA5</accession>
<dbReference type="RefSeq" id="WP_203932198.1">
    <property type="nucleotide sequence ID" value="NZ_BOPH01000098.1"/>
</dbReference>
<dbReference type="Proteomes" id="UP000635606">
    <property type="component" value="Unassembled WGS sequence"/>
</dbReference>